<sequence length="35" mass="3895">MGGNSYCANSGAIAPLWAMGWHYSTILRRFSAQNY</sequence>
<proteinExistence type="predicted"/>
<name>A0A834WVM1_9FABA</name>
<keyword evidence="2" id="KW-1185">Reference proteome</keyword>
<dbReference type="AlphaFoldDB" id="A0A834WVM1"/>
<dbReference type="EMBL" id="JAAIUW010000005">
    <property type="protein sequence ID" value="KAF7833125.1"/>
    <property type="molecule type" value="Genomic_DNA"/>
</dbReference>
<accession>A0A834WVM1</accession>
<evidence type="ECO:0000313" key="1">
    <source>
        <dbReference type="EMBL" id="KAF7833125.1"/>
    </source>
</evidence>
<comment type="caution">
    <text evidence="1">The sequence shown here is derived from an EMBL/GenBank/DDBJ whole genome shotgun (WGS) entry which is preliminary data.</text>
</comment>
<evidence type="ECO:0000313" key="2">
    <source>
        <dbReference type="Proteomes" id="UP000634136"/>
    </source>
</evidence>
<gene>
    <name evidence="1" type="ORF">G2W53_015458</name>
</gene>
<protein>
    <submittedName>
        <fullName evidence="1">Uncharacterized protein</fullName>
    </submittedName>
</protein>
<reference evidence="1" key="1">
    <citation type="submission" date="2020-09" db="EMBL/GenBank/DDBJ databases">
        <title>Genome-Enabled Discovery of Anthraquinone Biosynthesis in Senna tora.</title>
        <authorList>
            <person name="Kang S.-H."/>
            <person name="Pandey R.P."/>
            <person name="Lee C.-M."/>
            <person name="Sim J.-S."/>
            <person name="Jeong J.-T."/>
            <person name="Choi B.-S."/>
            <person name="Jung M."/>
            <person name="Ginzburg D."/>
            <person name="Zhao K."/>
            <person name="Won S.Y."/>
            <person name="Oh T.-J."/>
            <person name="Yu Y."/>
            <person name="Kim N.-H."/>
            <person name="Lee O.R."/>
            <person name="Lee T.-H."/>
            <person name="Bashyal P."/>
            <person name="Kim T.-S."/>
            <person name="Lee W.-H."/>
            <person name="Kawkins C."/>
            <person name="Kim C.-K."/>
            <person name="Kim J.S."/>
            <person name="Ahn B.O."/>
            <person name="Rhee S.Y."/>
            <person name="Sohng J.K."/>
        </authorList>
    </citation>
    <scope>NUCLEOTIDE SEQUENCE</scope>
    <source>
        <tissue evidence="1">Leaf</tissue>
    </source>
</reference>
<dbReference type="Proteomes" id="UP000634136">
    <property type="component" value="Unassembled WGS sequence"/>
</dbReference>
<organism evidence="1 2">
    <name type="scientific">Senna tora</name>
    <dbReference type="NCBI Taxonomy" id="362788"/>
    <lineage>
        <taxon>Eukaryota</taxon>
        <taxon>Viridiplantae</taxon>
        <taxon>Streptophyta</taxon>
        <taxon>Embryophyta</taxon>
        <taxon>Tracheophyta</taxon>
        <taxon>Spermatophyta</taxon>
        <taxon>Magnoliopsida</taxon>
        <taxon>eudicotyledons</taxon>
        <taxon>Gunneridae</taxon>
        <taxon>Pentapetalae</taxon>
        <taxon>rosids</taxon>
        <taxon>fabids</taxon>
        <taxon>Fabales</taxon>
        <taxon>Fabaceae</taxon>
        <taxon>Caesalpinioideae</taxon>
        <taxon>Cassia clade</taxon>
        <taxon>Senna</taxon>
    </lineage>
</organism>